<protein>
    <submittedName>
        <fullName evidence="2">Uncharacterized protein</fullName>
    </submittedName>
</protein>
<accession>A0A514A097</accession>
<gene>
    <name evidence="2" type="ORF">LAh7_14</name>
</gene>
<name>A0A514A097_9CAUD</name>
<keyword evidence="1" id="KW-1133">Transmembrane helix</keyword>
<keyword evidence="1" id="KW-0472">Membrane</keyword>
<evidence type="ECO:0000313" key="2">
    <source>
        <dbReference type="EMBL" id="QDH46710.1"/>
    </source>
</evidence>
<dbReference type="EMBL" id="MK838113">
    <property type="protein sequence ID" value="QDH46710.1"/>
    <property type="molecule type" value="Genomic_DNA"/>
</dbReference>
<dbReference type="Proteomes" id="UP000318298">
    <property type="component" value="Segment"/>
</dbReference>
<organism evidence="2 3">
    <name type="scientific">Aeromonas phage LAh_7</name>
    <dbReference type="NCBI Taxonomy" id="2591031"/>
    <lineage>
        <taxon>Viruses</taxon>
        <taxon>Duplodnaviria</taxon>
        <taxon>Heunggongvirae</taxon>
        <taxon>Uroviricota</taxon>
        <taxon>Caudoviricetes</taxon>
        <taxon>Casjensviridae</taxon>
        <taxon>Sharonstreetvirus</taxon>
        <taxon>Sharonstreetvirus LAh7</taxon>
    </lineage>
</organism>
<feature type="transmembrane region" description="Helical" evidence="1">
    <location>
        <begin position="47"/>
        <end position="69"/>
    </location>
</feature>
<feature type="transmembrane region" description="Helical" evidence="1">
    <location>
        <begin position="21"/>
        <end position="41"/>
    </location>
</feature>
<keyword evidence="1" id="KW-0812">Transmembrane</keyword>
<evidence type="ECO:0000256" key="1">
    <source>
        <dbReference type="SAM" id="Phobius"/>
    </source>
</evidence>
<evidence type="ECO:0000313" key="3">
    <source>
        <dbReference type="Proteomes" id="UP000318298"/>
    </source>
</evidence>
<keyword evidence="3" id="KW-1185">Reference proteome</keyword>
<reference evidence="2 3" key="1">
    <citation type="submission" date="2019-04" db="EMBL/GenBank/DDBJ databases">
        <title>Novel bacteriophages capable of disrupting biofilms from clinical strains of Aeromonas hydrophila with intrinsic antibiotic resistance.</title>
        <authorList>
            <person name="Kabwe M."/>
            <person name="Brown T.L."/>
            <person name="Speirs L."/>
            <person name="Ku H."/>
            <person name="Leach M."/>
            <person name="Chan H.T."/>
            <person name="Petrovski S."/>
            <person name="Lock P."/>
            <person name="Tucci J."/>
        </authorList>
    </citation>
    <scope>NUCLEOTIDE SEQUENCE [LARGE SCALE GENOMIC DNA]</scope>
</reference>
<proteinExistence type="predicted"/>
<sequence>MIPTNGRPWTRTTWRPWIMTETIRAVIMTAAALAPLVAWLVVPGITFARLTGLAVCAVVVVGVVLAVPVPHDDDEQ</sequence>